<evidence type="ECO:0000313" key="2">
    <source>
        <dbReference type="EMBL" id="GBF88486.1"/>
    </source>
</evidence>
<sequence>MLVSSERGPAGPPIAPLRPSDGDDVSQLLAKYRKLTLLRAAYDVRMRAAPAPAALPHAADAGAEGAGASEDVDTSLPSPEALPTRPRPPLAEVQAPSSSDQQLPRPHKGREPRSGGPPQARQEQQEQQPGPGKRATGSGGGSGSGGARRFGAVPLAAASAPLPPQQPAAPQPMAPPPLQLAPIAPTPVPPLAAAGVAPLPPEAAETPIANLAVRLFHEPPTTGQRPAGPSAHGRRRSSMAGPQPPLPRPSPQLRLDGQADPQHHRQQPGVPAVPAPWAQQAKPAPEQRGAPSQLVRQHQQQQQQQHHHWQPPQAHQHTAAAAGGGGGWHAAPQLHLTRPAASPCTWDAQSQACGAPGGWPDAARGLGWARIESQCAATWSPPCLGDDDGPLGRREEGGPPEAAAGGGGSALEEREQQQRWQQDEQHNLDSGFGRAQRAQGGHGGGRLPLHPVDDGTQPPPGWEDTQPPEGGGPPAADADDDAEVVPPTPIKTGDDGGGTASVAVPATVAPPGRRRLGDRTSPAAAERAPRPATSPALRKRRLPSLAPDGGGAPNGPAPASAPGRILDRFGPVQSTPSSSSGGGVRPWQPRGLPAAGPSAHEAVPLFGTAQPGGTADQQAQLRLQLGAPIRRLLPVCSGVLGVLLDGAAGGGRRGKAPRSPRDACSYRLFVIGTSASQQQQQQHAGDLASLMAWGPWQLDARAPAVAAAETAVACAAQLLPRVAPASGARETLLAAVAELAVSDAEDGGEQQLPAPAAAGVNIWLLSGSGGHGGGGAAGSGRARAQLLQALPTGERMHCVATGGGVWLAGGGDGGRAYVWPLAQPPDAALAEAEEGERRRQEQQQKQRVRQQGGWHACGGGDDDGGFFEAPTRQQVERAGEVAAAHAAAEPVDAAGRIALPPATLRGMPFTELSEVCLLPPPAAAAGAAGRGGSSGWLLAGCSAAGALALWDVGRAQLLVAAFPSLGGLSQLLPLPRAFAEGGSGGGRGCGASGARAGTAAAPRLPVALLARVPAADGSGQQLSPIVLHAGGAAVGSPLPLHMSVDGVASCASAAAAVASDGTVAAWDLVSGGCLLRGALPRAARRSGSQRGSAAGAGSGRAAAAGGGRGVVGFLSEGVLAVGTCEGALHLVQL</sequence>
<feature type="compositionally biased region" description="Low complexity" evidence="1">
    <location>
        <begin position="500"/>
        <end position="511"/>
    </location>
</feature>
<dbReference type="AlphaFoldDB" id="A0A2V0NM05"/>
<dbReference type="Proteomes" id="UP000247498">
    <property type="component" value="Unassembled WGS sequence"/>
</dbReference>
<comment type="caution">
    <text evidence="2">The sequence shown here is derived from an EMBL/GenBank/DDBJ whole genome shotgun (WGS) entry which is preliminary data.</text>
</comment>
<feature type="compositionally biased region" description="Pro residues" evidence="1">
    <location>
        <begin position="161"/>
        <end position="190"/>
    </location>
</feature>
<proteinExistence type="predicted"/>
<protein>
    <submittedName>
        <fullName evidence="2">Uncharacterized protein</fullName>
    </submittedName>
</protein>
<feature type="compositionally biased region" description="Gly residues" evidence="1">
    <location>
        <begin position="137"/>
        <end position="148"/>
    </location>
</feature>
<name>A0A2V0NM05_9CHLO</name>
<feature type="region of interest" description="Disordered" evidence="1">
    <location>
        <begin position="828"/>
        <end position="854"/>
    </location>
</feature>
<evidence type="ECO:0000256" key="1">
    <source>
        <dbReference type="SAM" id="MobiDB-lite"/>
    </source>
</evidence>
<feature type="region of interest" description="Disordered" evidence="1">
    <location>
        <begin position="1"/>
        <end position="24"/>
    </location>
</feature>
<accession>A0A2V0NM05</accession>
<reference evidence="2 3" key="1">
    <citation type="journal article" date="2018" name="Sci. Rep.">
        <title>Raphidocelis subcapitata (=Pseudokirchneriella subcapitata) provides an insight into genome evolution and environmental adaptations in the Sphaeropleales.</title>
        <authorList>
            <person name="Suzuki S."/>
            <person name="Yamaguchi H."/>
            <person name="Nakajima N."/>
            <person name="Kawachi M."/>
        </authorList>
    </citation>
    <scope>NUCLEOTIDE SEQUENCE [LARGE SCALE GENOMIC DNA]</scope>
    <source>
        <strain evidence="2 3">NIES-35</strain>
    </source>
</reference>
<gene>
    <name evidence="2" type="ORF">Rsub_01199</name>
</gene>
<dbReference type="EMBL" id="BDRX01000005">
    <property type="protein sequence ID" value="GBF88486.1"/>
    <property type="molecule type" value="Genomic_DNA"/>
</dbReference>
<evidence type="ECO:0000313" key="3">
    <source>
        <dbReference type="Proteomes" id="UP000247498"/>
    </source>
</evidence>
<feature type="compositionally biased region" description="Low complexity" evidence="1">
    <location>
        <begin position="149"/>
        <end position="160"/>
    </location>
</feature>
<feature type="compositionally biased region" description="Basic and acidic residues" evidence="1">
    <location>
        <begin position="835"/>
        <end position="844"/>
    </location>
</feature>
<feature type="region of interest" description="Disordered" evidence="1">
    <location>
        <begin position="51"/>
        <end position="198"/>
    </location>
</feature>
<feature type="region of interest" description="Disordered" evidence="1">
    <location>
        <begin position="378"/>
        <end position="613"/>
    </location>
</feature>
<feature type="compositionally biased region" description="Low complexity" evidence="1">
    <location>
        <begin position="51"/>
        <end position="68"/>
    </location>
</feature>
<dbReference type="InParanoid" id="A0A2V0NM05"/>
<feature type="compositionally biased region" description="Low complexity" evidence="1">
    <location>
        <begin position="267"/>
        <end position="287"/>
    </location>
</feature>
<feature type="compositionally biased region" description="Low complexity" evidence="1">
    <location>
        <begin position="519"/>
        <end position="536"/>
    </location>
</feature>
<keyword evidence="3" id="KW-1185">Reference proteome</keyword>
<organism evidence="2 3">
    <name type="scientific">Raphidocelis subcapitata</name>
    <dbReference type="NCBI Taxonomy" id="307507"/>
    <lineage>
        <taxon>Eukaryota</taxon>
        <taxon>Viridiplantae</taxon>
        <taxon>Chlorophyta</taxon>
        <taxon>core chlorophytes</taxon>
        <taxon>Chlorophyceae</taxon>
        <taxon>CS clade</taxon>
        <taxon>Sphaeropleales</taxon>
        <taxon>Selenastraceae</taxon>
        <taxon>Raphidocelis</taxon>
    </lineage>
</organism>
<feature type="compositionally biased region" description="Low complexity" evidence="1">
    <location>
        <begin position="116"/>
        <end position="136"/>
    </location>
</feature>
<feature type="region of interest" description="Disordered" evidence="1">
    <location>
        <begin position="210"/>
        <end position="332"/>
    </location>
</feature>
<feature type="compositionally biased region" description="Basic and acidic residues" evidence="1">
    <location>
        <begin position="411"/>
        <end position="427"/>
    </location>
</feature>
<feature type="compositionally biased region" description="Low complexity" evidence="1">
    <location>
        <begin position="297"/>
        <end position="321"/>
    </location>
</feature>